<sequence>MKIRNAKGRIDGNSGYTRTLGNEELGKLISKVQATVISNGTELERLIIERSEIIKDIDDFIDKATKGNIINGTYLCTKKIFKKSNKYTKGVEGIEPDLLIFIIENMRICKVIELKDGDTFDTKKVIGERQHLEEFSKNFGSKIPFVIEFYICSFNQEDKEAIKNGFKGAFEYENIMTGRELCQILGINYNEIIQIRKNDIEDNFNYLVEELLKIPEIMNEIKKILK</sequence>
<organism evidence="1 2">
    <name type="scientific">Leptotrichia trevisanii</name>
    <dbReference type="NCBI Taxonomy" id="109328"/>
    <lineage>
        <taxon>Bacteria</taxon>
        <taxon>Fusobacteriati</taxon>
        <taxon>Fusobacteriota</taxon>
        <taxon>Fusobacteriia</taxon>
        <taxon>Fusobacteriales</taxon>
        <taxon>Leptotrichiaceae</taxon>
        <taxon>Leptotrichia</taxon>
    </lineage>
</organism>
<evidence type="ECO:0000313" key="2">
    <source>
        <dbReference type="Proteomes" id="UP000422644"/>
    </source>
</evidence>
<accession>A0A510JZ17</accession>
<proteinExistence type="predicted"/>
<reference evidence="1 2" key="1">
    <citation type="submission" date="2019-07" db="EMBL/GenBank/DDBJ databases">
        <title>Complete Genome Sequence of Leptotrichia trevisanii Strain JMUB3870.</title>
        <authorList>
            <person name="Watanabe S."/>
            <person name="Cui L."/>
        </authorList>
    </citation>
    <scope>NUCLEOTIDE SEQUENCE [LARGE SCALE GENOMIC DNA]</scope>
    <source>
        <strain evidence="1 2">JMUB3870</strain>
    </source>
</reference>
<name>A0A510JZ17_9FUSO</name>
<dbReference type="RefSeq" id="WP_026749485.1">
    <property type="nucleotide sequence ID" value="NZ_AP019831.1"/>
</dbReference>
<evidence type="ECO:0000313" key="1">
    <source>
        <dbReference type="EMBL" id="BBM44639.1"/>
    </source>
</evidence>
<protein>
    <recommendedName>
        <fullName evidence="3">Restriction endonuclease</fullName>
    </recommendedName>
</protein>
<dbReference type="OrthoDB" id="9554527at2"/>
<dbReference type="Proteomes" id="UP000422644">
    <property type="component" value="Chromosome"/>
</dbReference>
<evidence type="ECO:0008006" key="3">
    <source>
        <dbReference type="Google" id="ProtNLM"/>
    </source>
</evidence>
<dbReference type="EMBL" id="AP019831">
    <property type="protein sequence ID" value="BBM44639.1"/>
    <property type="molecule type" value="Genomic_DNA"/>
</dbReference>
<gene>
    <name evidence="1" type="ORF">JMUB3870_0757</name>
</gene>
<dbReference type="REBASE" id="355973">
    <property type="entry name" value="Ltr3870ORF756P"/>
</dbReference>
<dbReference type="AlphaFoldDB" id="A0A510JZ17"/>
<keyword evidence="2" id="KW-1185">Reference proteome</keyword>